<evidence type="ECO:0000313" key="3">
    <source>
        <dbReference type="Proteomes" id="UP001180081"/>
    </source>
</evidence>
<reference evidence="2" key="2">
    <citation type="submission" date="2023-06" db="EMBL/GenBank/DDBJ databases">
        <authorList>
            <person name="Lucena T."/>
            <person name="Sun Q."/>
        </authorList>
    </citation>
    <scope>NUCLEOTIDE SEQUENCE</scope>
    <source>
        <strain evidence="2">CECT 7703</strain>
    </source>
</reference>
<name>A0ABT8B8E8_9NEIS</name>
<evidence type="ECO:0000313" key="2">
    <source>
        <dbReference type="EMBL" id="MDN3578513.1"/>
    </source>
</evidence>
<organism evidence="2 3">
    <name type="scientific">Chitinimonas viridis</name>
    <dbReference type="NCBI Taxonomy" id="664880"/>
    <lineage>
        <taxon>Bacteria</taxon>
        <taxon>Pseudomonadati</taxon>
        <taxon>Pseudomonadota</taxon>
        <taxon>Betaproteobacteria</taxon>
        <taxon>Neisseriales</taxon>
        <taxon>Chitinibacteraceae</taxon>
        <taxon>Chitinimonas</taxon>
    </lineage>
</organism>
<gene>
    <name evidence="2" type="ORF">QWZ03_17220</name>
</gene>
<keyword evidence="1" id="KW-0812">Transmembrane</keyword>
<keyword evidence="3" id="KW-1185">Reference proteome</keyword>
<comment type="caution">
    <text evidence="2">The sequence shown here is derived from an EMBL/GenBank/DDBJ whole genome shotgun (WGS) entry which is preliminary data.</text>
</comment>
<keyword evidence="1" id="KW-0472">Membrane</keyword>
<proteinExistence type="predicted"/>
<dbReference type="RefSeq" id="WP_290333853.1">
    <property type="nucleotide sequence ID" value="NZ_JAUFPU010000018.1"/>
</dbReference>
<sequence length="48" mass="5673">MSPYHGLDWLAMALTFTAVYLVGNRQRNGFLLMNARNYRSWPNELNRL</sequence>
<dbReference type="Proteomes" id="UP001180081">
    <property type="component" value="Unassembled WGS sequence"/>
</dbReference>
<reference evidence="2" key="1">
    <citation type="journal article" date="2014" name="Int. J. Syst. Evol. Microbiol.">
        <title>Complete genome of a new Firmicutes species belonging to the dominant human colonic microbiota ('Ruminococcus bicirculans') reveals two chromosomes and a selective capacity to utilize plant glucans.</title>
        <authorList>
            <consortium name="NISC Comparative Sequencing Program"/>
            <person name="Wegmann U."/>
            <person name="Louis P."/>
            <person name="Goesmann A."/>
            <person name="Henrissat B."/>
            <person name="Duncan S.H."/>
            <person name="Flint H.J."/>
        </authorList>
    </citation>
    <scope>NUCLEOTIDE SEQUENCE</scope>
    <source>
        <strain evidence="2">CECT 7703</strain>
    </source>
</reference>
<dbReference type="EMBL" id="JAUFPU010000018">
    <property type="protein sequence ID" value="MDN3578513.1"/>
    <property type="molecule type" value="Genomic_DNA"/>
</dbReference>
<feature type="transmembrane region" description="Helical" evidence="1">
    <location>
        <begin position="6"/>
        <end position="23"/>
    </location>
</feature>
<keyword evidence="1" id="KW-1133">Transmembrane helix</keyword>
<protein>
    <submittedName>
        <fullName evidence="2">Uncharacterized protein</fullName>
    </submittedName>
</protein>
<evidence type="ECO:0000256" key="1">
    <source>
        <dbReference type="SAM" id="Phobius"/>
    </source>
</evidence>
<accession>A0ABT8B8E8</accession>